<keyword evidence="3" id="KW-0560">Oxidoreductase</keyword>
<dbReference type="Pfam" id="PF12831">
    <property type="entry name" value="FAD_oxidored"/>
    <property type="match status" value="1"/>
</dbReference>
<dbReference type="PANTHER" id="PTHR43498">
    <property type="entry name" value="FERREDOXIN:COB-COM HETERODISULFIDE REDUCTASE SUBUNIT A"/>
    <property type="match status" value="1"/>
</dbReference>
<dbReference type="InterPro" id="IPR036188">
    <property type="entry name" value="FAD/NAD-bd_sf"/>
</dbReference>
<keyword evidence="5" id="KW-0411">Iron-sulfur</keyword>
<dbReference type="RefSeq" id="WP_308448411.1">
    <property type="nucleotide sequence ID" value="NZ_JAJEQC010000001.1"/>
</dbReference>
<evidence type="ECO:0000256" key="2">
    <source>
        <dbReference type="ARBA" id="ARBA00022723"/>
    </source>
</evidence>
<evidence type="ECO:0000313" key="7">
    <source>
        <dbReference type="Proteomes" id="UP001199424"/>
    </source>
</evidence>
<dbReference type="PANTHER" id="PTHR43498:SF1">
    <property type="entry name" value="COB--COM HETERODISULFIDE REDUCTASE IRON-SULFUR SUBUNIT A"/>
    <property type="match status" value="1"/>
</dbReference>
<keyword evidence="1" id="KW-0004">4Fe-4S</keyword>
<evidence type="ECO:0000313" key="6">
    <source>
        <dbReference type="EMBL" id="MCC2135800.1"/>
    </source>
</evidence>
<dbReference type="EMBL" id="JAJEQC010000001">
    <property type="protein sequence ID" value="MCC2135800.1"/>
    <property type="molecule type" value="Genomic_DNA"/>
</dbReference>
<dbReference type="GO" id="GO:0016491">
    <property type="term" value="F:oxidoreductase activity"/>
    <property type="evidence" value="ECO:0007669"/>
    <property type="project" value="UniProtKB-KW"/>
</dbReference>
<evidence type="ECO:0000256" key="5">
    <source>
        <dbReference type="ARBA" id="ARBA00023014"/>
    </source>
</evidence>
<organism evidence="6 7">
    <name type="scientific">Hominenteromicrobium mulieris</name>
    <dbReference type="NCBI Taxonomy" id="2885357"/>
    <lineage>
        <taxon>Bacteria</taxon>
        <taxon>Bacillati</taxon>
        <taxon>Bacillota</taxon>
        <taxon>Clostridia</taxon>
        <taxon>Eubacteriales</taxon>
        <taxon>Oscillospiraceae</taxon>
        <taxon>Hominenteromicrobium</taxon>
    </lineage>
</organism>
<keyword evidence="7" id="KW-1185">Reference proteome</keyword>
<dbReference type="AlphaFoldDB" id="A0AAE3DG27"/>
<dbReference type="InterPro" id="IPR039650">
    <property type="entry name" value="HdrA-like"/>
</dbReference>
<keyword evidence="4" id="KW-0408">Iron</keyword>
<dbReference type="GO" id="GO:0051539">
    <property type="term" value="F:4 iron, 4 sulfur cluster binding"/>
    <property type="evidence" value="ECO:0007669"/>
    <property type="project" value="UniProtKB-KW"/>
</dbReference>
<dbReference type="GO" id="GO:0046872">
    <property type="term" value="F:metal ion binding"/>
    <property type="evidence" value="ECO:0007669"/>
    <property type="project" value="UniProtKB-KW"/>
</dbReference>
<evidence type="ECO:0000256" key="1">
    <source>
        <dbReference type="ARBA" id="ARBA00022485"/>
    </source>
</evidence>
<evidence type="ECO:0000256" key="4">
    <source>
        <dbReference type="ARBA" id="ARBA00023004"/>
    </source>
</evidence>
<accession>A0AAE3DG27</accession>
<evidence type="ECO:0000256" key="3">
    <source>
        <dbReference type="ARBA" id="ARBA00023002"/>
    </source>
</evidence>
<dbReference type="SUPFAM" id="SSF51905">
    <property type="entry name" value="FAD/NAD(P)-binding domain"/>
    <property type="match status" value="1"/>
</dbReference>
<protein>
    <submittedName>
        <fullName evidence="6">FAD-dependent oxidoreductase</fullName>
    </submittedName>
</protein>
<sequence>MNTLHIPEKKIPVIDTFDTVVLGGGTAGAFAGIAAARRGSRTLIIEQFGALGGSATTGLVLPLMLLHIKNYDGHCPLSAELVERLRTVGGTEEDANSFDPVMVQITLEDMAADSNCDILYYTTLVDAVLEDRTITHVIVNNKNGLAAYKAKCFIDCTGDADLIKLVGASYQSGNHNRVNQPVSLRFDMAGIDFERFHAYMRSLGNDQYKYFAMNTPGMKDIIRKAYENGVLTEQDACYFQAFGIPGRPDGMNFNCPELTTKENVVDAEFMTQKQLEGKKAIMRLRKFLRDYIPGFENAYITSIAQLVGFRESRRIEAEYMLTIEDVLTYRKFPDGIAASHYPIDVHGVDDVSLGLKYQHDVPVDEQYWEVPFRVMIPKTLDNVLTAGRCAGMDFRAQSAARIQPTCRSMGEAAGIAAAMAVKNEAVRFNEIDGTAVRREIRLPDKF</sequence>
<reference evidence="6" key="1">
    <citation type="submission" date="2021-10" db="EMBL/GenBank/DDBJ databases">
        <title>Anaerobic single-cell dispensing facilitates the cultivation of human gut bacteria.</title>
        <authorList>
            <person name="Afrizal A."/>
        </authorList>
    </citation>
    <scope>NUCLEOTIDE SEQUENCE</scope>
    <source>
        <strain evidence="6">CLA-AA-H250</strain>
    </source>
</reference>
<name>A0AAE3DG27_9FIRM</name>
<comment type="caution">
    <text evidence="6">The sequence shown here is derived from an EMBL/GenBank/DDBJ whole genome shotgun (WGS) entry which is preliminary data.</text>
</comment>
<dbReference type="Proteomes" id="UP001199424">
    <property type="component" value="Unassembled WGS sequence"/>
</dbReference>
<gene>
    <name evidence="6" type="ORF">LKD31_02050</name>
</gene>
<proteinExistence type="predicted"/>
<keyword evidence="2" id="KW-0479">Metal-binding</keyword>
<dbReference type="Gene3D" id="3.50.50.60">
    <property type="entry name" value="FAD/NAD(P)-binding domain"/>
    <property type="match status" value="1"/>
</dbReference>